<evidence type="ECO:0000313" key="2">
    <source>
        <dbReference type="Proteomes" id="UP000054350"/>
    </source>
</evidence>
<name>A0A0L0TBF0_ALLM3</name>
<accession>A0A0L0TBF0</accession>
<sequence>MRSDLTAGVPETEISAGIMAAQEWTDELHGAPLFTPLYQETTAWSDEAVIPAAECSNKTDVAAGPGTGCLTRRKACCVAVQDSAFDLFVAGAEEVRKDFVTADQGLRASRRSGTAAAA</sequence>
<dbReference type="Proteomes" id="UP000054350">
    <property type="component" value="Unassembled WGS sequence"/>
</dbReference>
<keyword evidence="2" id="KW-1185">Reference proteome</keyword>
<organism evidence="1 2">
    <name type="scientific">Allomyces macrogynus (strain ATCC 38327)</name>
    <name type="common">Allomyces javanicus var. macrogynus</name>
    <dbReference type="NCBI Taxonomy" id="578462"/>
    <lineage>
        <taxon>Eukaryota</taxon>
        <taxon>Fungi</taxon>
        <taxon>Fungi incertae sedis</taxon>
        <taxon>Blastocladiomycota</taxon>
        <taxon>Blastocladiomycetes</taxon>
        <taxon>Blastocladiales</taxon>
        <taxon>Blastocladiaceae</taxon>
        <taxon>Allomyces</taxon>
    </lineage>
</organism>
<dbReference type="EMBL" id="GG745377">
    <property type="protein sequence ID" value="KNE72123.1"/>
    <property type="molecule type" value="Genomic_DNA"/>
</dbReference>
<protein>
    <submittedName>
        <fullName evidence="1">Uncharacterized protein</fullName>
    </submittedName>
</protein>
<dbReference type="AlphaFoldDB" id="A0A0L0TBF0"/>
<evidence type="ECO:0000313" key="1">
    <source>
        <dbReference type="EMBL" id="KNE72123.1"/>
    </source>
</evidence>
<proteinExistence type="predicted"/>
<reference evidence="1 2" key="1">
    <citation type="submission" date="2009-11" db="EMBL/GenBank/DDBJ databases">
        <title>Annotation of Allomyces macrogynus ATCC 38327.</title>
        <authorList>
            <consortium name="The Broad Institute Genome Sequencing Platform"/>
            <person name="Russ C."/>
            <person name="Cuomo C."/>
            <person name="Burger G."/>
            <person name="Gray M.W."/>
            <person name="Holland P.W.H."/>
            <person name="King N."/>
            <person name="Lang F.B.F."/>
            <person name="Roger A.J."/>
            <person name="Ruiz-Trillo I."/>
            <person name="Young S.K."/>
            <person name="Zeng Q."/>
            <person name="Gargeya S."/>
            <person name="Fitzgerald M."/>
            <person name="Haas B."/>
            <person name="Abouelleil A."/>
            <person name="Alvarado L."/>
            <person name="Arachchi H.M."/>
            <person name="Berlin A."/>
            <person name="Chapman S.B."/>
            <person name="Gearin G."/>
            <person name="Goldberg J."/>
            <person name="Griggs A."/>
            <person name="Gujja S."/>
            <person name="Hansen M."/>
            <person name="Heiman D."/>
            <person name="Howarth C."/>
            <person name="Larimer J."/>
            <person name="Lui A."/>
            <person name="MacDonald P.J.P."/>
            <person name="McCowen C."/>
            <person name="Montmayeur A."/>
            <person name="Murphy C."/>
            <person name="Neiman D."/>
            <person name="Pearson M."/>
            <person name="Priest M."/>
            <person name="Roberts A."/>
            <person name="Saif S."/>
            <person name="Shea T."/>
            <person name="Sisk P."/>
            <person name="Stolte C."/>
            <person name="Sykes S."/>
            <person name="Wortman J."/>
            <person name="Nusbaum C."/>
            <person name="Birren B."/>
        </authorList>
    </citation>
    <scope>NUCLEOTIDE SEQUENCE [LARGE SCALE GENOMIC DNA]</scope>
    <source>
        <strain evidence="1 2">ATCC 38327</strain>
    </source>
</reference>
<gene>
    <name evidence="1" type="ORF">AMAG_16617</name>
</gene>
<dbReference type="OrthoDB" id="10556931at2759"/>
<reference evidence="2" key="2">
    <citation type="submission" date="2009-11" db="EMBL/GenBank/DDBJ databases">
        <title>The Genome Sequence of Allomyces macrogynus strain ATCC 38327.</title>
        <authorList>
            <consortium name="The Broad Institute Genome Sequencing Platform"/>
            <person name="Russ C."/>
            <person name="Cuomo C."/>
            <person name="Shea T."/>
            <person name="Young S.K."/>
            <person name="Zeng Q."/>
            <person name="Koehrsen M."/>
            <person name="Haas B."/>
            <person name="Borodovsky M."/>
            <person name="Guigo R."/>
            <person name="Alvarado L."/>
            <person name="Berlin A."/>
            <person name="Borenstein D."/>
            <person name="Chen Z."/>
            <person name="Engels R."/>
            <person name="Freedman E."/>
            <person name="Gellesch M."/>
            <person name="Goldberg J."/>
            <person name="Griggs A."/>
            <person name="Gujja S."/>
            <person name="Heiman D."/>
            <person name="Hepburn T."/>
            <person name="Howarth C."/>
            <person name="Jen D."/>
            <person name="Larson L."/>
            <person name="Lewis B."/>
            <person name="Mehta T."/>
            <person name="Park D."/>
            <person name="Pearson M."/>
            <person name="Roberts A."/>
            <person name="Saif S."/>
            <person name="Shenoy N."/>
            <person name="Sisk P."/>
            <person name="Stolte C."/>
            <person name="Sykes S."/>
            <person name="Walk T."/>
            <person name="White J."/>
            <person name="Yandava C."/>
            <person name="Burger G."/>
            <person name="Gray M.W."/>
            <person name="Holland P.W.H."/>
            <person name="King N."/>
            <person name="Lang F.B.F."/>
            <person name="Roger A.J."/>
            <person name="Ruiz-Trillo I."/>
            <person name="Lander E."/>
            <person name="Nusbaum C."/>
        </authorList>
    </citation>
    <scope>NUCLEOTIDE SEQUENCE [LARGE SCALE GENOMIC DNA]</scope>
    <source>
        <strain evidence="2">ATCC 38327</strain>
    </source>
</reference>
<dbReference type="VEuPathDB" id="FungiDB:AMAG_16617"/>